<comment type="caution">
    <text evidence="1">The sequence shown here is derived from an EMBL/GenBank/DDBJ whole genome shotgun (WGS) entry which is preliminary data.</text>
</comment>
<reference evidence="1 2" key="1">
    <citation type="journal article" date="2014" name="Am. J. Bot.">
        <title>Genome assembly and annotation for red clover (Trifolium pratense; Fabaceae).</title>
        <authorList>
            <person name="Istvanek J."/>
            <person name="Jaros M."/>
            <person name="Krenek A."/>
            <person name="Repkova J."/>
        </authorList>
    </citation>
    <scope>NUCLEOTIDE SEQUENCE [LARGE SCALE GENOMIC DNA]</scope>
    <source>
        <strain evidence="2">cv. Tatra</strain>
        <tissue evidence="1">Young leaves</tissue>
    </source>
</reference>
<dbReference type="EMBL" id="ASHM01025970">
    <property type="protein sequence ID" value="PNX73389.1"/>
    <property type="molecule type" value="Genomic_DNA"/>
</dbReference>
<organism evidence="1 2">
    <name type="scientific">Trifolium pratense</name>
    <name type="common">Red clover</name>
    <dbReference type="NCBI Taxonomy" id="57577"/>
    <lineage>
        <taxon>Eukaryota</taxon>
        <taxon>Viridiplantae</taxon>
        <taxon>Streptophyta</taxon>
        <taxon>Embryophyta</taxon>
        <taxon>Tracheophyta</taxon>
        <taxon>Spermatophyta</taxon>
        <taxon>Magnoliopsida</taxon>
        <taxon>eudicotyledons</taxon>
        <taxon>Gunneridae</taxon>
        <taxon>Pentapetalae</taxon>
        <taxon>rosids</taxon>
        <taxon>fabids</taxon>
        <taxon>Fabales</taxon>
        <taxon>Fabaceae</taxon>
        <taxon>Papilionoideae</taxon>
        <taxon>50 kb inversion clade</taxon>
        <taxon>NPAAA clade</taxon>
        <taxon>Hologalegina</taxon>
        <taxon>IRL clade</taxon>
        <taxon>Trifolieae</taxon>
        <taxon>Trifolium</taxon>
    </lineage>
</organism>
<protein>
    <submittedName>
        <fullName evidence="1">Uncharacterized protein</fullName>
    </submittedName>
</protein>
<accession>A0A2K3L4F0</accession>
<dbReference type="Proteomes" id="UP000236291">
    <property type="component" value="Unassembled WGS sequence"/>
</dbReference>
<sequence>MLNCLFITSNGFDFDALKAAATCSASTTKLLKGWNLAQRPHTVSGAMRAETVTASGDAGRTCDCLRSDMGFCFAECYRGWAWYRT</sequence>
<dbReference type="AlphaFoldDB" id="A0A2K3L4F0"/>
<proteinExistence type="predicted"/>
<name>A0A2K3L4F0_TRIPR</name>
<reference evidence="1 2" key="2">
    <citation type="journal article" date="2017" name="Front. Plant Sci.">
        <title>Gene Classification and Mining of Molecular Markers Useful in Red Clover (Trifolium pratense) Breeding.</title>
        <authorList>
            <person name="Istvanek J."/>
            <person name="Dluhosova J."/>
            <person name="Dluhos P."/>
            <person name="Patkova L."/>
            <person name="Nedelnik J."/>
            <person name="Repkova J."/>
        </authorList>
    </citation>
    <scope>NUCLEOTIDE SEQUENCE [LARGE SCALE GENOMIC DNA]</scope>
    <source>
        <strain evidence="2">cv. Tatra</strain>
        <tissue evidence="1">Young leaves</tissue>
    </source>
</reference>
<evidence type="ECO:0000313" key="2">
    <source>
        <dbReference type="Proteomes" id="UP000236291"/>
    </source>
</evidence>
<gene>
    <name evidence="1" type="ORF">L195_g029289</name>
</gene>
<evidence type="ECO:0000313" key="1">
    <source>
        <dbReference type="EMBL" id="PNX73389.1"/>
    </source>
</evidence>